<protein>
    <submittedName>
        <fullName evidence="1">Uncharacterized protein</fullName>
    </submittedName>
</protein>
<dbReference type="AlphaFoldDB" id="A0A382MHS9"/>
<organism evidence="1">
    <name type="scientific">marine metagenome</name>
    <dbReference type="NCBI Taxonomy" id="408172"/>
    <lineage>
        <taxon>unclassified sequences</taxon>
        <taxon>metagenomes</taxon>
        <taxon>ecological metagenomes</taxon>
    </lineage>
</organism>
<gene>
    <name evidence="1" type="ORF">METZ01_LOCUS300529</name>
</gene>
<name>A0A382MHS9_9ZZZZ</name>
<evidence type="ECO:0000313" key="1">
    <source>
        <dbReference type="EMBL" id="SVC47675.1"/>
    </source>
</evidence>
<proteinExistence type="predicted"/>
<reference evidence="1" key="1">
    <citation type="submission" date="2018-05" db="EMBL/GenBank/DDBJ databases">
        <authorList>
            <person name="Lanie J.A."/>
            <person name="Ng W.-L."/>
            <person name="Kazmierczak K.M."/>
            <person name="Andrzejewski T.M."/>
            <person name="Davidsen T.M."/>
            <person name="Wayne K.J."/>
            <person name="Tettelin H."/>
            <person name="Glass J.I."/>
            <person name="Rusch D."/>
            <person name="Podicherti R."/>
            <person name="Tsui H.-C.T."/>
            <person name="Winkler M.E."/>
        </authorList>
    </citation>
    <scope>NUCLEOTIDE SEQUENCE</scope>
</reference>
<accession>A0A382MHS9</accession>
<sequence length="74" mass="7962">VRDVLRTIPVLLVGIIGPLGLDAPAAESVDEAVYALKTPRPVVYLVAVKDLADDWVSGREKARPGVHVQFSSRV</sequence>
<dbReference type="EMBL" id="UINC01093331">
    <property type="protein sequence ID" value="SVC47675.1"/>
    <property type="molecule type" value="Genomic_DNA"/>
</dbReference>
<feature type="non-terminal residue" evidence="1">
    <location>
        <position position="74"/>
    </location>
</feature>
<feature type="non-terminal residue" evidence="1">
    <location>
        <position position="1"/>
    </location>
</feature>